<protein>
    <submittedName>
        <fullName evidence="1">Uncharacterized protein</fullName>
    </submittedName>
</protein>
<proteinExistence type="predicted"/>
<reference evidence="1 2" key="1">
    <citation type="submission" date="2016-01" db="EMBL/GenBank/DDBJ databases">
        <authorList>
            <person name="Regsiter A."/>
            <person name="william w."/>
        </authorList>
    </citation>
    <scope>NUCLEOTIDE SEQUENCE [LARGE SCALE GENOMIC DNA]</scope>
    <source>
        <strain evidence="1 2">CFBP 5494</strain>
    </source>
</reference>
<sequence>MIDKDKPQSKQLIEGFRDKRLKTEFGDQMAVCNDQSCASPALLAILRVRDGGQRRHKTRDA</sequence>
<organism evidence="1 2">
    <name type="scientific">Agrobacterium genomosp. 2 str. CFBP 5494</name>
    <dbReference type="NCBI Taxonomy" id="1183436"/>
    <lineage>
        <taxon>Bacteria</taxon>
        <taxon>Pseudomonadati</taxon>
        <taxon>Pseudomonadota</taxon>
        <taxon>Alphaproteobacteria</taxon>
        <taxon>Hyphomicrobiales</taxon>
        <taxon>Rhizobiaceae</taxon>
        <taxon>Rhizobium/Agrobacterium group</taxon>
        <taxon>Agrobacterium</taxon>
        <taxon>Agrobacterium tumefaciens complex</taxon>
    </lineage>
</organism>
<evidence type="ECO:0000313" key="1">
    <source>
        <dbReference type="EMBL" id="CUX03467.1"/>
    </source>
</evidence>
<keyword evidence="2" id="KW-1185">Reference proteome</keyword>
<name>A0A9W5B7S4_9HYPH</name>
<gene>
    <name evidence="1" type="ORF">AGR2A_pb10173</name>
</gene>
<evidence type="ECO:0000313" key="2">
    <source>
        <dbReference type="Proteomes" id="UP000191933"/>
    </source>
</evidence>
<dbReference type="EMBL" id="FBVY01000047">
    <property type="protein sequence ID" value="CUX03467.1"/>
    <property type="molecule type" value="Genomic_DNA"/>
</dbReference>
<dbReference type="Proteomes" id="UP000191933">
    <property type="component" value="Unassembled WGS sequence"/>
</dbReference>
<accession>A0A9W5B7S4</accession>
<dbReference type="RefSeq" id="WP_080823747.1">
    <property type="nucleotide sequence ID" value="NZ_LT009721.1"/>
</dbReference>
<dbReference type="AlphaFoldDB" id="A0A9W5B7S4"/>
<comment type="caution">
    <text evidence="1">The sequence shown here is derived from an EMBL/GenBank/DDBJ whole genome shotgun (WGS) entry which is preliminary data.</text>
</comment>